<evidence type="ECO:0000313" key="1">
    <source>
        <dbReference type="EMBL" id="OGY90214.1"/>
    </source>
</evidence>
<dbReference type="SUPFAM" id="SSF52402">
    <property type="entry name" value="Adenine nucleotide alpha hydrolases-like"/>
    <property type="match status" value="1"/>
</dbReference>
<dbReference type="Proteomes" id="UP000177817">
    <property type="component" value="Unassembled WGS sequence"/>
</dbReference>
<reference evidence="1 2" key="1">
    <citation type="journal article" date="2016" name="Nat. Commun.">
        <title>Thousands of microbial genomes shed light on interconnected biogeochemical processes in an aquifer system.</title>
        <authorList>
            <person name="Anantharaman K."/>
            <person name="Brown C.T."/>
            <person name="Hug L.A."/>
            <person name="Sharon I."/>
            <person name="Castelle C.J."/>
            <person name="Probst A.J."/>
            <person name="Thomas B.C."/>
            <person name="Singh A."/>
            <person name="Wilkins M.J."/>
            <person name="Karaoz U."/>
            <person name="Brodie E.L."/>
            <person name="Williams K.H."/>
            <person name="Hubbard S.S."/>
            <person name="Banfield J.F."/>
        </authorList>
    </citation>
    <scope>NUCLEOTIDE SEQUENCE [LARGE SCALE GENOMIC DNA]</scope>
</reference>
<dbReference type="EMBL" id="MHKK01000015">
    <property type="protein sequence ID" value="OGY90214.1"/>
    <property type="molecule type" value="Genomic_DNA"/>
</dbReference>
<comment type="caution">
    <text evidence="1">The sequence shown here is derived from an EMBL/GenBank/DDBJ whole genome shotgun (WGS) entry which is preliminary data.</text>
</comment>
<accession>A0A1G2BM31</accession>
<keyword evidence="1" id="KW-0969">Cilium</keyword>
<keyword evidence="1" id="KW-0282">Flagellum</keyword>
<keyword evidence="1" id="KW-0966">Cell projection</keyword>
<dbReference type="NCBIfam" id="TIGR03573">
    <property type="entry name" value="WbuX"/>
    <property type="match status" value="1"/>
</dbReference>
<organism evidence="1 2">
    <name type="scientific">Candidatus Komeilibacteria bacterium RIFCSPHIGHO2_01_FULL_52_14</name>
    <dbReference type="NCBI Taxonomy" id="1798549"/>
    <lineage>
        <taxon>Bacteria</taxon>
        <taxon>Candidatus Komeiliibacteriota</taxon>
    </lineage>
</organism>
<sequence length="382" mass="43869">MKLTYCKNCVMPNTKPDLFFDEEGVCDACQSAERKEEIDWTSRKKEFEAVLEKYRSKDKTNYDCIIPVSGGKDSTYQTYVVKKIYGLNPLCVCFEPTHQTSLGKKNIDNLGRLGVDVIFFKKNPEVYKKMVIEGLRRVGDNEWPNHVGIFTVPINVSVRYGIPLVIWGENSQLEYGGPKAAADREVLDRRWLEEFGGLLGNRVEDMLNVEGITREDLLPYTYPSQQELDRVGVRGIFLGYYFKWDARAQLEIIKKHGFSVKEDGPVEGTYTNYENLDEATVSVHDYLKFVKYGFGRATDHACIDIRNKRISRKEGLRLVRQYDGVYPKYGVTNLIDYSGLSKTEIDSIFDQFTNKQIFKVDTHGILVRDAAGNLIKNNYDNE</sequence>
<dbReference type="InterPro" id="IPR020022">
    <property type="entry name" value="N-acetyl_sugar_amidoTrfase"/>
</dbReference>
<protein>
    <submittedName>
        <fullName evidence="1">Flagellin modification protein, PseA</fullName>
    </submittedName>
</protein>
<evidence type="ECO:0000313" key="2">
    <source>
        <dbReference type="Proteomes" id="UP000177817"/>
    </source>
</evidence>
<gene>
    <name evidence="1" type="ORF">A2677_04270</name>
</gene>
<name>A0A1G2BM31_9BACT</name>
<dbReference type="AlphaFoldDB" id="A0A1G2BM31"/>
<proteinExistence type="predicted"/>